<accession>A0A6S6T3Z3</accession>
<evidence type="ECO:0000313" key="1">
    <source>
        <dbReference type="EMBL" id="CAA6811345.1"/>
    </source>
</evidence>
<name>A0A6S6T3Z3_9GAMM</name>
<proteinExistence type="predicted"/>
<gene>
    <name evidence="1" type="ORF">HELGO_WM82471</name>
</gene>
<protein>
    <recommendedName>
        <fullName evidence="2">Helix-turn-helix domain-containing protein</fullName>
    </recommendedName>
</protein>
<sequence length="102" mass="11716">MSTPLASPKFPNNTKPRLIRALKSLSLGKPIWRHDLDNIVGTGNSPEYISQLRAMGWSITCERLARLDRDGRKTRVGRYLLQEEHLNLLQEEHLNLIQEEGL</sequence>
<dbReference type="EMBL" id="CACVAT010000168">
    <property type="protein sequence ID" value="CAA6811345.1"/>
    <property type="molecule type" value="Genomic_DNA"/>
</dbReference>
<organism evidence="1">
    <name type="scientific">uncultured Thiotrichaceae bacterium</name>
    <dbReference type="NCBI Taxonomy" id="298394"/>
    <lineage>
        <taxon>Bacteria</taxon>
        <taxon>Pseudomonadati</taxon>
        <taxon>Pseudomonadota</taxon>
        <taxon>Gammaproteobacteria</taxon>
        <taxon>Thiotrichales</taxon>
        <taxon>Thiotrichaceae</taxon>
        <taxon>environmental samples</taxon>
    </lineage>
</organism>
<reference evidence="1" key="1">
    <citation type="submission" date="2020-01" db="EMBL/GenBank/DDBJ databases">
        <authorList>
            <person name="Meier V. D."/>
            <person name="Meier V D."/>
        </authorList>
    </citation>
    <scope>NUCLEOTIDE SEQUENCE</scope>
    <source>
        <strain evidence="1">HLG_WM_MAG_09</strain>
    </source>
</reference>
<dbReference type="AlphaFoldDB" id="A0A6S6T3Z3"/>
<evidence type="ECO:0008006" key="2">
    <source>
        <dbReference type="Google" id="ProtNLM"/>
    </source>
</evidence>